<protein>
    <submittedName>
        <fullName evidence="1">DUF4906 domain-containing protein</fullName>
    </submittedName>
</protein>
<dbReference type="EMBL" id="WDEH01000015">
    <property type="protein sequence ID" value="KAB6138579.1"/>
    <property type="molecule type" value="Genomic_DNA"/>
</dbReference>
<dbReference type="AlphaFoldDB" id="A0A6A2RWV0"/>
<organism evidence="1 2">
    <name type="scientific">Bacteroides xylanisolvens</name>
    <dbReference type="NCBI Taxonomy" id="371601"/>
    <lineage>
        <taxon>Bacteria</taxon>
        <taxon>Pseudomonadati</taxon>
        <taxon>Bacteroidota</taxon>
        <taxon>Bacteroidia</taxon>
        <taxon>Bacteroidales</taxon>
        <taxon>Bacteroidaceae</taxon>
        <taxon>Bacteroides</taxon>
    </lineage>
</organism>
<comment type="caution">
    <text evidence="1">The sequence shown here is derived from an EMBL/GenBank/DDBJ whole genome shotgun (WGS) entry which is preliminary data.</text>
</comment>
<accession>A0A6A2RWV0</accession>
<evidence type="ECO:0000313" key="2">
    <source>
        <dbReference type="Proteomes" id="UP000487596"/>
    </source>
</evidence>
<proteinExistence type="predicted"/>
<gene>
    <name evidence="1" type="ORF">GA424_10830</name>
</gene>
<dbReference type="InterPro" id="IPR018247">
    <property type="entry name" value="EF_Hand_1_Ca_BS"/>
</dbReference>
<name>A0A6A2RWV0_9BACE</name>
<dbReference type="PROSITE" id="PS51257">
    <property type="entry name" value="PROKAR_LIPOPROTEIN"/>
    <property type="match status" value="1"/>
</dbReference>
<dbReference type="Proteomes" id="UP000487596">
    <property type="component" value="Unassembled WGS sequence"/>
</dbReference>
<reference evidence="1 2" key="1">
    <citation type="journal article" date="2019" name="Nat. Med.">
        <title>A library of human gut bacterial isolates paired with longitudinal multiomics data enables mechanistic microbiome research.</title>
        <authorList>
            <person name="Poyet M."/>
            <person name="Groussin M."/>
            <person name="Gibbons S.M."/>
            <person name="Avila-Pacheco J."/>
            <person name="Jiang X."/>
            <person name="Kearney S.M."/>
            <person name="Perrotta A.R."/>
            <person name="Berdy B."/>
            <person name="Zhao S."/>
            <person name="Lieberman T.D."/>
            <person name="Swanson P.K."/>
            <person name="Smith M."/>
            <person name="Roesemann S."/>
            <person name="Alexander J.E."/>
            <person name="Rich S.A."/>
            <person name="Livny J."/>
            <person name="Vlamakis H."/>
            <person name="Clish C."/>
            <person name="Bullock K."/>
            <person name="Deik A."/>
            <person name="Scott J."/>
            <person name="Pierce K.A."/>
            <person name="Xavier R.J."/>
            <person name="Alm E.J."/>
        </authorList>
    </citation>
    <scope>NUCLEOTIDE SEQUENCE [LARGE SCALE GENOMIC DNA]</scope>
    <source>
        <strain evidence="1 2">BIOML-A62</strain>
    </source>
</reference>
<dbReference type="RefSeq" id="WP_151921250.1">
    <property type="nucleotide sequence ID" value="NZ_CP103098.1"/>
</dbReference>
<dbReference type="PROSITE" id="PS00018">
    <property type="entry name" value="EF_HAND_1"/>
    <property type="match status" value="1"/>
</dbReference>
<evidence type="ECO:0000313" key="1">
    <source>
        <dbReference type="EMBL" id="KAB6138579.1"/>
    </source>
</evidence>
<sequence length="1117" mass="124153">MRTIKNYVRAALPILLGCLLFVACSDDDIAEKGVKEGLPASLTFKMVVPDLNDAVVTRAGVEQETALNQLMFLFYKKSDTSKPAFAKVIDQLGSWRIGSDGNDNSNRLYTVTISPGETDLNDNELMSGEYYLYALANWGNGFCSYDAEGYASKSLDELKSAILARESSANVLDIINNTPMTGIYGRDDGSIEIYEGENSFGNTDETRVHLRRAVAKVIFNISTVDGITFTPERYSIYHYSQSSTLMERSGWGGDQGTKPGNLSYEGNNSFSDFEDLAFSDGTPNSFEFYMPENVQRAKDSNFTDVKMREKRESETNEKFKYAPEKSTYIVIEGHYNGPRNASSDETAIYDGDVKYTIQLGDFDATRGGIDNFTIRRNVKYTYNVKVKGVNNIITEASAENFDAEPQPGAEGDLVRMDDGTIKLDLDAHFERVLLKIPVDEFKNPMFYVKTPYSRTTDGISADMTVGDDSKDYKWIHFTKPQSGDVLDDLTFGKFGGLDESVRTDVHGLLKEISNLNGSTSDRDNTGEHFIIKDGNLYTTAYIDEFFYTENPTGGNAQLSEFVNYSGGRTMNICTTKHISADGKSSVVENTIISFSQASIWTVYPTDGSVDNPFGIEKNNEWNKDETGMPRGDAMPDGLNNTNGWNNTKLLINEENSNSNYDQQAGWVVSVNESSKADVKFNFSASYKKSYLAAMSRNRDTNDDGKISDNELKWYVPARNQCIALWLGDNNLGSYRPYNATNLKNATNVDGPEGVLFTSTGGNSSVWWAIEGASFGDYKWDNKGTISTDRDMRCVRNLNDSKYSETPTTFSTCSGKIITLSNLSSSCVRNSIMTGEYAANHKEREYSNTVPLAFEVASGDLNITSIENSYVPEISLVQSNDNTSDNITATVQIKIVSGRKYYMGTSNSLSKATEISESNASTDGTYWTFRGTVKGTTSWGQWNTTQYLYIIADNGNYVTLESDRNYSWSDRKYKYLVKNGGSTVIDSNKGGTKSEFTRDEIKALVNLAAANYTQDADGKDKGQWRVPNQRELALMLGYWSELGMPTNGIYYASGTFFTATKAEKPNPFLVVPETNPYMSLYKEYSGDFRIRPVRDVEPSASPQATHDSSYRPGGSIIK</sequence>